<keyword evidence="2" id="KW-1185">Reference proteome</keyword>
<evidence type="ECO:0000313" key="1">
    <source>
        <dbReference type="EMBL" id="KAI0027967.1"/>
    </source>
</evidence>
<comment type="caution">
    <text evidence="1">The sequence shown here is derived from an EMBL/GenBank/DDBJ whole genome shotgun (WGS) entry which is preliminary data.</text>
</comment>
<reference evidence="1" key="2">
    <citation type="journal article" date="2022" name="New Phytol.">
        <title>Evolutionary transition to the ectomycorrhizal habit in the genomes of a hyperdiverse lineage of mushroom-forming fungi.</title>
        <authorList>
            <person name="Looney B."/>
            <person name="Miyauchi S."/>
            <person name="Morin E."/>
            <person name="Drula E."/>
            <person name="Courty P.E."/>
            <person name="Kohler A."/>
            <person name="Kuo A."/>
            <person name="LaButti K."/>
            <person name="Pangilinan J."/>
            <person name="Lipzen A."/>
            <person name="Riley R."/>
            <person name="Andreopoulos W."/>
            <person name="He G."/>
            <person name="Johnson J."/>
            <person name="Nolan M."/>
            <person name="Tritt A."/>
            <person name="Barry K.W."/>
            <person name="Grigoriev I.V."/>
            <person name="Nagy L.G."/>
            <person name="Hibbett D."/>
            <person name="Henrissat B."/>
            <person name="Matheny P.B."/>
            <person name="Labbe J."/>
            <person name="Martin F.M."/>
        </authorList>
    </citation>
    <scope>NUCLEOTIDE SEQUENCE</scope>
    <source>
        <strain evidence="1">EC-137</strain>
    </source>
</reference>
<dbReference type="EMBL" id="MU273811">
    <property type="protein sequence ID" value="KAI0027967.1"/>
    <property type="molecule type" value="Genomic_DNA"/>
</dbReference>
<evidence type="ECO:0000313" key="2">
    <source>
        <dbReference type="Proteomes" id="UP000814128"/>
    </source>
</evidence>
<proteinExistence type="predicted"/>
<protein>
    <submittedName>
        <fullName evidence="1">Uncharacterized protein</fullName>
    </submittedName>
</protein>
<sequence length="154" mass="15861">MSGGERHGGPGAAERRRRIGIARSVTDPLLLLRPLPRPGLVLAAMSASAPTMKTIHKRLYTVLPRGVTQAAAAAAAAASSASQGRLRSNSASSSRSFYSAPSPSPNALAGLAGFFDAAPPPSPARAQLSSSRLPVDARAELETPPSPTHHHHGH</sequence>
<organism evidence="1 2">
    <name type="scientific">Vararia minispora EC-137</name>
    <dbReference type="NCBI Taxonomy" id="1314806"/>
    <lineage>
        <taxon>Eukaryota</taxon>
        <taxon>Fungi</taxon>
        <taxon>Dikarya</taxon>
        <taxon>Basidiomycota</taxon>
        <taxon>Agaricomycotina</taxon>
        <taxon>Agaricomycetes</taxon>
        <taxon>Russulales</taxon>
        <taxon>Lachnocladiaceae</taxon>
        <taxon>Vararia</taxon>
    </lineage>
</organism>
<accession>A0ACB8Q8J7</accession>
<dbReference type="Proteomes" id="UP000814128">
    <property type="component" value="Unassembled WGS sequence"/>
</dbReference>
<reference evidence="1" key="1">
    <citation type="submission" date="2021-02" db="EMBL/GenBank/DDBJ databases">
        <authorList>
            <consortium name="DOE Joint Genome Institute"/>
            <person name="Ahrendt S."/>
            <person name="Looney B.P."/>
            <person name="Miyauchi S."/>
            <person name="Morin E."/>
            <person name="Drula E."/>
            <person name="Courty P.E."/>
            <person name="Chicoki N."/>
            <person name="Fauchery L."/>
            <person name="Kohler A."/>
            <person name="Kuo A."/>
            <person name="Labutti K."/>
            <person name="Pangilinan J."/>
            <person name="Lipzen A."/>
            <person name="Riley R."/>
            <person name="Andreopoulos W."/>
            <person name="He G."/>
            <person name="Johnson J."/>
            <person name="Barry K.W."/>
            <person name="Grigoriev I.V."/>
            <person name="Nagy L."/>
            <person name="Hibbett D."/>
            <person name="Henrissat B."/>
            <person name="Matheny P.B."/>
            <person name="Labbe J."/>
            <person name="Martin F."/>
        </authorList>
    </citation>
    <scope>NUCLEOTIDE SEQUENCE</scope>
    <source>
        <strain evidence="1">EC-137</strain>
    </source>
</reference>
<feature type="non-terminal residue" evidence="1">
    <location>
        <position position="154"/>
    </location>
</feature>
<name>A0ACB8Q8J7_9AGAM</name>
<gene>
    <name evidence="1" type="ORF">K488DRAFT_90244</name>
</gene>